<accession>A0AAV7JQE7</accession>
<feature type="compositionally biased region" description="Pro residues" evidence="9">
    <location>
        <begin position="22"/>
        <end position="31"/>
    </location>
</feature>
<evidence type="ECO:0000256" key="2">
    <source>
        <dbReference type="ARBA" id="ARBA00022692"/>
    </source>
</evidence>
<keyword evidence="5 7" id="KW-0040">ANK repeat</keyword>
<protein>
    <recommendedName>
        <fullName evidence="8">Palmitoyltransferase</fullName>
        <ecNumber evidence="8">2.3.1.225</ecNumber>
    </recommendedName>
</protein>
<evidence type="ECO:0000256" key="9">
    <source>
        <dbReference type="SAM" id="MobiDB-lite"/>
    </source>
</evidence>
<feature type="transmembrane region" description="Helical" evidence="8">
    <location>
        <begin position="509"/>
        <end position="538"/>
    </location>
</feature>
<comment type="caution">
    <text evidence="11">The sequence shown here is derived from an EMBL/GenBank/DDBJ whole genome shotgun (WGS) entry which is preliminary data.</text>
</comment>
<dbReference type="PROSITE" id="PS50088">
    <property type="entry name" value="ANK_REPEAT"/>
    <property type="match status" value="3"/>
</dbReference>
<comment type="similarity">
    <text evidence="8">Belongs to the DHHC palmitoyltransferase family.</text>
</comment>
<proteinExistence type="inferred from homology"/>
<evidence type="ECO:0000259" key="10">
    <source>
        <dbReference type="Pfam" id="PF01529"/>
    </source>
</evidence>
<evidence type="ECO:0000256" key="4">
    <source>
        <dbReference type="ARBA" id="ARBA00022989"/>
    </source>
</evidence>
<evidence type="ECO:0000313" key="12">
    <source>
        <dbReference type="Proteomes" id="UP001165289"/>
    </source>
</evidence>
<feature type="region of interest" description="Disordered" evidence="9">
    <location>
        <begin position="1"/>
        <end position="35"/>
    </location>
</feature>
<feature type="transmembrane region" description="Helical" evidence="8">
    <location>
        <begin position="460"/>
        <end position="484"/>
    </location>
</feature>
<keyword evidence="2 8" id="KW-0812">Transmembrane</keyword>
<gene>
    <name evidence="11" type="ORF">LOD99_5728</name>
</gene>
<keyword evidence="12" id="KW-1185">Reference proteome</keyword>
<comment type="subcellular location">
    <subcellularLocation>
        <location evidence="1">Membrane</location>
        <topology evidence="1">Multi-pass membrane protein</topology>
    </subcellularLocation>
</comment>
<evidence type="ECO:0000256" key="1">
    <source>
        <dbReference type="ARBA" id="ARBA00004141"/>
    </source>
</evidence>
<keyword evidence="8" id="KW-0012">Acyltransferase</keyword>
<dbReference type="Pfam" id="PF01529">
    <property type="entry name" value="DHHC"/>
    <property type="match status" value="1"/>
</dbReference>
<dbReference type="GO" id="GO:0016020">
    <property type="term" value="C:membrane"/>
    <property type="evidence" value="ECO:0007669"/>
    <property type="project" value="UniProtKB-SubCell"/>
</dbReference>
<keyword evidence="4 8" id="KW-1133">Transmembrane helix</keyword>
<dbReference type="EC" id="2.3.1.225" evidence="8"/>
<feature type="transmembrane region" description="Helical" evidence="8">
    <location>
        <begin position="360"/>
        <end position="382"/>
    </location>
</feature>
<dbReference type="PANTHER" id="PTHR24161">
    <property type="entry name" value="ANK_REP_REGION DOMAIN-CONTAINING PROTEIN-RELATED"/>
    <property type="match status" value="1"/>
</dbReference>
<evidence type="ECO:0000256" key="5">
    <source>
        <dbReference type="ARBA" id="ARBA00023043"/>
    </source>
</evidence>
<dbReference type="SMART" id="SM00248">
    <property type="entry name" value="ANK"/>
    <property type="match status" value="6"/>
</dbReference>
<dbReference type="Pfam" id="PF13606">
    <property type="entry name" value="Ank_3"/>
    <property type="match status" value="1"/>
</dbReference>
<evidence type="ECO:0000313" key="11">
    <source>
        <dbReference type="EMBL" id="KAI6650888.1"/>
    </source>
</evidence>
<organism evidence="11 12">
    <name type="scientific">Oopsacas minuta</name>
    <dbReference type="NCBI Taxonomy" id="111878"/>
    <lineage>
        <taxon>Eukaryota</taxon>
        <taxon>Metazoa</taxon>
        <taxon>Porifera</taxon>
        <taxon>Hexactinellida</taxon>
        <taxon>Hexasterophora</taxon>
        <taxon>Lyssacinosida</taxon>
        <taxon>Leucopsacidae</taxon>
        <taxon>Oopsacas</taxon>
    </lineage>
</organism>
<keyword evidence="3" id="KW-0677">Repeat</keyword>
<feature type="compositionally biased region" description="Basic and acidic residues" evidence="9">
    <location>
        <begin position="1"/>
        <end position="16"/>
    </location>
</feature>
<dbReference type="Pfam" id="PF12796">
    <property type="entry name" value="Ank_2"/>
    <property type="match status" value="1"/>
</dbReference>
<dbReference type="SUPFAM" id="SSF48403">
    <property type="entry name" value="Ankyrin repeat"/>
    <property type="match status" value="1"/>
</dbReference>
<comment type="catalytic activity">
    <reaction evidence="8">
        <text>L-cysteinyl-[protein] + hexadecanoyl-CoA = S-hexadecanoyl-L-cysteinyl-[protein] + CoA</text>
        <dbReference type="Rhea" id="RHEA:36683"/>
        <dbReference type="Rhea" id="RHEA-COMP:10131"/>
        <dbReference type="Rhea" id="RHEA-COMP:11032"/>
        <dbReference type="ChEBI" id="CHEBI:29950"/>
        <dbReference type="ChEBI" id="CHEBI:57287"/>
        <dbReference type="ChEBI" id="CHEBI:57379"/>
        <dbReference type="ChEBI" id="CHEBI:74151"/>
        <dbReference type="EC" id="2.3.1.225"/>
    </reaction>
</comment>
<dbReference type="PROSITE" id="PS50297">
    <property type="entry name" value="ANK_REP_REGION"/>
    <property type="match status" value="3"/>
</dbReference>
<dbReference type="PANTHER" id="PTHR24161:SF85">
    <property type="entry name" value="PALMITOYLTRANSFERASE HIP14"/>
    <property type="match status" value="1"/>
</dbReference>
<feature type="transmembrane region" description="Helical" evidence="8">
    <location>
        <begin position="278"/>
        <end position="298"/>
    </location>
</feature>
<dbReference type="AlphaFoldDB" id="A0AAV7JQE7"/>
<feature type="repeat" description="ANK" evidence="7">
    <location>
        <begin position="202"/>
        <end position="226"/>
    </location>
</feature>
<feature type="transmembrane region" description="Helical" evidence="8">
    <location>
        <begin position="333"/>
        <end position="354"/>
    </location>
</feature>
<dbReference type="Proteomes" id="UP001165289">
    <property type="component" value="Unassembled WGS sequence"/>
</dbReference>
<keyword evidence="6 8" id="KW-0472">Membrane</keyword>
<dbReference type="InterPro" id="IPR001594">
    <property type="entry name" value="Palmitoyltrfase_DHHC"/>
</dbReference>
<evidence type="ECO:0000256" key="7">
    <source>
        <dbReference type="PROSITE-ProRule" id="PRU00023"/>
    </source>
</evidence>
<evidence type="ECO:0000256" key="6">
    <source>
        <dbReference type="ARBA" id="ARBA00023136"/>
    </source>
</evidence>
<feature type="domain" description="Palmitoyltransferase DHHC" evidence="10">
    <location>
        <begin position="412"/>
        <end position="548"/>
    </location>
</feature>
<comment type="domain">
    <text evidence="8">The DHHC domain is required for palmitoyltransferase activity.</text>
</comment>
<dbReference type="GO" id="GO:0019706">
    <property type="term" value="F:protein-cysteine S-palmitoyltransferase activity"/>
    <property type="evidence" value="ECO:0007669"/>
    <property type="project" value="UniProtKB-EC"/>
</dbReference>
<feature type="repeat" description="ANK" evidence="7">
    <location>
        <begin position="101"/>
        <end position="133"/>
    </location>
</feature>
<name>A0AAV7JQE7_9METZ</name>
<dbReference type="InterPro" id="IPR036770">
    <property type="entry name" value="Ankyrin_rpt-contain_sf"/>
</dbReference>
<feature type="transmembrane region" description="Helical" evidence="8">
    <location>
        <begin position="304"/>
        <end position="326"/>
    </location>
</feature>
<dbReference type="InterPro" id="IPR002110">
    <property type="entry name" value="Ankyrin_rpt"/>
</dbReference>
<evidence type="ECO:0000256" key="8">
    <source>
        <dbReference type="RuleBase" id="RU079119"/>
    </source>
</evidence>
<reference evidence="11 12" key="1">
    <citation type="journal article" date="2023" name="BMC Biol.">
        <title>The compact genome of the sponge Oopsacas minuta (Hexactinellida) is lacking key metazoan core genes.</title>
        <authorList>
            <person name="Santini S."/>
            <person name="Schenkelaars Q."/>
            <person name="Jourda C."/>
            <person name="Duchesne M."/>
            <person name="Belahbib H."/>
            <person name="Rocher C."/>
            <person name="Selva M."/>
            <person name="Riesgo A."/>
            <person name="Vervoort M."/>
            <person name="Leys S.P."/>
            <person name="Kodjabachian L."/>
            <person name="Le Bivic A."/>
            <person name="Borchiellini C."/>
            <person name="Claverie J.M."/>
            <person name="Renard E."/>
        </authorList>
    </citation>
    <scope>NUCLEOTIDE SEQUENCE [LARGE SCALE GENOMIC DNA]</scope>
    <source>
        <strain evidence="11">SPO-2</strain>
    </source>
</reference>
<feature type="repeat" description="ANK" evidence="7">
    <location>
        <begin position="67"/>
        <end position="99"/>
    </location>
</feature>
<dbReference type="PROSITE" id="PS50216">
    <property type="entry name" value="DHHC"/>
    <property type="match status" value="1"/>
</dbReference>
<evidence type="ECO:0000256" key="3">
    <source>
        <dbReference type="ARBA" id="ARBA00022737"/>
    </source>
</evidence>
<keyword evidence="8" id="KW-0808">Transferase</keyword>
<sequence>MSDDQTDTHQSDDDSLPKPTTSKPPPPPQKPDPATMDIIQATQYGYLIRCADIIEKQRVDVTIGDAEGITLLHWAAINNRIEIAEYFIHKGADVNAVGGQLHASPLHWATREGHLKMVVLLLKYGANAGSADIEGKNSLHVASQFSFIDIIAYLGAKVPELLDSKDVSGQTPLILGVSRSFGYDPTRLLVKLGSPVNEKDIHGNTALHHAIRLANHLAIEVLIETGKASLHVYNEENQNALDYAFEFKHLAVIDGIQKRIKFQDKSTLFKRITKNPTFARNFMCLLPFLFIGSVGYVASMSTQLLLFFAFFFLISGFTCFTASLLLPTVYPHFPYFVSFVASYIFYAYFTTFFYGFANGIAITLPWQLTIWTTSVIMLWSFYKSTTSSPGIIHASKSDPYAEVIQMCEANEFKYSNFCTTCLIRKPLRSKHCPVCNHCVAKFDHHCPWVDNCIGVQNHHYFITFLTSGSVMLCILFYNGVMFFLQECDGVKNAEGYFPTLHEAGMCSPWAFWMILLTSIMCVWVVFLLVGQLVANLVIGQTTNEYMNRHKYTLRANYNESRSYFHNGIMGNFIDMYGIKFCPFISPRDINYFTLFELPDEALKVRGNIAGLPLNHPARRAHEKGSANPVGSQLKLGAVLNDERLRSSMVHALKTNPQVKANFSNELIQKPELRDKMSRILRDEPELHEQLLGTKYSVDERSFEVQK</sequence>
<dbReference type="EMBL" id="JAKMXF010000309">
    <property type="protein sequence ID" value="KAI6650888.1"/>
    <property type="molecule type" value="Genomic_DNA"/>
</dbReference>
<dbReference type="Gene3D" id="1.25.40.20">
    <property type="entry name" value="Ankyrin repeat-containing domain"/>
    <property type="match status" value="1"/>
</dbReference>